<keyword evidence="3" id="KW-0735">Signal-anchor</keyword>
<evidence type="ECO:0000313" key="4">
    <source>
        <dbReference type="EnsemblMetazoa" id="SMAR011154-PA"/>
    </source>
</evidence>
<dbReference type="EMBL" id="JH432011">
    <property type="status" value="NOT_ANNOTATED_CDS"/>
    <property type="molecule type" value="Genomic_DNA"/>
</dbReference>
<dbReference type="UniPathway" id="UPA00378"/>
<reference evidence="5" key="1">
    <citation type="submission" date="2011-05" db="EMBL/GenBank/DDBJ databases">
        <authorList>
            <person name="Richards S.R."/>
            <person name="Qu J."/>
            <person name="Jiang H."/>
            <person name="Jhangiani S.N."/>
            <person name="Agravi P."/>
            <person name="Goodspeed R."/>
            <person name="Gross S."/>
            <person name="Mandapat C."/>
            <person name="Jackson L."/>
            <person name="Mathew T."/>
            <person name="Pu L."/>
            <person name="Thornton R."/>
            <person name="Saada N."/>
            <person name="Wilczek-Boney K.B."/>
            <person name="Lee S."/>
            <person name="Kovar C."/>
            <person name="Wu Y."/>
            <person name="Scherer S.E."/>
            <person name="Worley K.C."/>
            <person name="Muzny D.M."/>
            <person name="Gibbs R."/>
        </authorList>
    </citation>
    <scope>NUCLEOTIDE SEQUENCE</scope>
    <source>
        <strain evidence="5">Brora</strain>
    </source>
</reference>
<dbReference type="GO" id="GO:0005975">
    <property type="term" value="P:carbohydrate metabolic process"/>
    <property type="evidence" value="ECO:0007669"/>
    <property type="project" value="InterPro"/>
</dbReference>
<dbReference type="AlphaFoldDB" id="T1JBK5"/>
<dbReference type="STRING" id="126957.T1JBK5"/>
<protein>
    <recommendedName>
        <fullName evidence="3">L-Fucosyltransferase</fullName>
        <ecNumber evidence="3">2.4.1.-</ecNumber>
    </recommendedName>
</protein>
<accession>T1JBK5</accession>
<comment type="pathway">
    <text evidence="3">Protein modification; protein glycosylation.</text>
</comment>
<dbReference type="GO" id="GO:0032580">
    <property type="term" value="C:Golgi cisterna membrane"/>
    <property type="evidence" value="ECO:0007669"/>
    <property type="project" value="UniProtKB-SubCell"/>
</dbReference>
<dbReference type="InterPro" id="IPR002516">
    <property type="entry name" value="Glyco_trans_11"/>
</dbReference>
<evidence type="ECO:0000313" key="5">
    <source>
        <dbReference type="Proteomes" id="UP000014500"/>
    </source>
</evidence>
<dbReference type="PANTHER" id="PTHR11927:SF9">
    <property type="entry name" value="L-FUCOSYLTRANSFERASE"/>
    <property type="match status" value="1"/>
</dbReference>
<proteinExistence type="inferred from homology"/>
<keyword evidence="3" id="KW-0325">Glycoprotein</keyword>
<dbReference type="GO" id="GO:0008107">
    <property type="term" value="F:galactoside 2-alpha-L-fucosyltransferase activity"/>
    <property type="evidence" value="ECO:0007669"/>
    <property type="project" value="InterPro"/>
</dbReference>
<keyword evidence="3" id="KW-0812">Transmembrane</keyword>
<reference evidence="4" key="2">
    <citation type="submission" date="2015-02" db="UniProtKB">
        <authorList>
            <consortium name="EnsemblMetazoa"/>
        </authorList>
    </citation>
    <scope>IDENTIFICATION</scope>
</reference>
<keyword evidence="5" id="KW-1185">Reference proteome</keyword>
<comment type="subcellular location">
    <subcellularLocation>
        <location evidence="3">Golgi apparatus</location>
        <location evidence="3">Golgi stack membrane</location>
        <topology evidence="3">Single-pass type II membrane protein</topology>
    </subcellularLocation>
</comment>
<organism evidence="4 5">
    <name type="scientific">Strigamia maritima</name>
    <name type="common">European centipede</name>
    <name type="synonym">Geophilus maritimus</name>
    <dbReference type="NCBI Taxonomy" id="126957"/>
    <lineage>
        <taxon>Eukaryota</taxon>
        <taxon>Metazoa</taxon>
        <taxon>Ecdysozoa</taxon>
        <taxon>Arthropoda</taxon>
        <taxon>Myriapoda</taxon>
        <taxon>Chilopoda</taxon>
        <taxon>Pleurostigmophora</taxon>
        <taxon>Geophilomorpha</taxon>
        <taxon>Linotaeniidae</taxon>
        <taxon>Strigamia</taxon>
    </lineage>
</organism>
<keyword evidence="3" id="KW-0333">Golgi apparatus</keyword>
<dbReference type="OMA" id="TTFIGVH"/>
<dbReference type="Proteomes" id="UP000014500">
    <property type="component" value="Unassembled WGS sequence"/>
</dbReference>
<keyword evidence="1 3" id="KW-0328">Glycosyltransferase</keyword>
<dbReference type="EC" id="2.4.1.-" evidence="3"/>
<dbReference type="CDD" id="cd11301">
    <property type="entry name" value="Fut1_Fut2_like"/>
    <property type="match status" value="2"/>
</dbReference>
<evidence type="ECO:0000256" key="3">
    <source>
        <dbReference type="RuleBase" id="RU363129"/>
    </source>
</evidence>
<comment type="similarity">
    <text evidence="3">Belongs to the glycosyltransferase 11 family.</text>
</comment>
<keyword evidence="2 3" id="KW-0808">Transferase</keyword>
<dbReference type="eggNOG" id="ENOG502S316">
    <property type="taxonomic scope" value="Eukaryota"/>
</dbReference>
<dbReference type="HOGENOM" id="CLU_463317_0_0_1"/>
<evidence type="ECO:0000256" key="2">
    <source>
        <dbReference type="ARBA" id="ARBA00022679"/>
    </source>
</evidence>
<evidence type="ECO:0000256" key="1">
    <source>
        <dbReference type="ARBA" id="ARBA00022676"/>
    </source>
</evidence>
<dbReference type="PANTHER" id="PTHR11927">
    <property type="entry name" value="GALACTOSIDE 2-L-FUCOSYLTRANSFERASE"/>
    <property type="match status" value="1"/>
</dbReference>
<dbReference type="EnsemblMetazoa" id="SMAR011154-RA">
    <property type="protein sequence ID" value="SMAR011154-PA"/>
    <property type="gene ID" value="SMAR011154"/>
</dbReference>
<sequence length="589" mass="68949">MWMGLVGWDYTNHVHCRIGLAFSLAFFLLHVLLISGFETCLIQWTNKICDVINRLINQFITNLKIVVIDIKIQLNPIAFVGRLGNNMCQYATLLALARLNGYVPYQQELMKNELKKYFNQSMRVVSNEVHKKINWNWELLHDWMSAEYSIFHCNFTLVHGFPCSWTFYHHIRDDIKREFQFHREIIRDVEKHLGSLSKSAKTTFIGVHVRREDYVTLMKDTYEGVLANSEFFTQAMNYYRGKFKDCLFIVCSDDLNWCKKNIDNSLGDVHFCWGGNTSSPGRDMALLTQCNHSIITVGTFSFWSAYLTGGEVVYLNNYVSRLGNNMGQYATLLALARINGFAPYQQEVLKEQLSKYFNPSMPVITKEVYKQVNWSILPLHNWMSHEYFQLDCNFTLMYGYPNSWTFFHHIRDEIKREFQFRSEIIRAAQEQLGSLKKSDNTTFIGVHVRRTDYVVLMYYLYNGVLANSEFFTQAMNYFRRKFKNCLFIVCSDDLKWCKKNIDNSLGDVHFCWNGNSTTPGRDMALLTQCNHSIITVGTFGFWSAYLTGGEVVYLNNYLRNSSILRKNFYFNATYRSEWIPIDADVNCTM</sequence>
<dbReference type="Pfam" id="PF01531">
    <property type="entry name" value="Glyco_transf_11"/>
    <property type="match status" value="2"/>
</dbReference>
<name>T1JBK5_STRMM</name>